<dbReference type="InterPro" id="IPR044098">
    <property type="entry name" value="STAMBP/STALP-like_MPN"/>
</dbReference>
<feature type="compositionally biased region" description="Low complexity" evidence="9">
    <location>
        <begin position="381"/>
        <end position="394"/>
    </location>
</feature>
<accession>A0AAF0ITR4</accession>
<dbReference type="PROSITE" id="PS50249">
    <property type="entry name" value="MPN"/>
    <property type="match status" value="1"/>
</dbReference>
<reference evidence="11" key="1">
    <citation type="submission" date="2023-03" db="EMBL/GenBank/DDBJ databases">
        <title>Mating type loci evolution in Malassezia.</title>
        <authorList>
            <person name="Coelho M.A."/>
        </authorList>
    </citation>
    <scope>NUCLEOTIDE SEQUENCE</scope>
    <source>
        <strain evidence="11">CBS 7876</strain>
    </source>
</reference>
<feature type="compositionally biased region" description="Polar residues" evidence="9">
    <location>
        <begin position="364"/>
        <end position="375"/>
    </location>
</feature>
<evidence type="ECO:0000313" key="12">
    <source>
        <dbReference type="Proteomes" id="UP001214603"/>
    </source>
</evidence>
<dbReference type="AlphaFoldDB" id="A0AAF0ITR4"/>
<keyword evidence="4" id="KW-0479">Metal-binding</keyword>
<dbReference type="EC" id="3.4.19.12" evidence="11"/>
<evidence type="ECO:0000256" key="4">
    <source>
        <dbReference type="ARBA" id="ARBA00022723"/>
    </source>
</evidence>
<dbReference type="SMART" id="SM00232">
    <property type="entry name" value="JAB_MPN"/>
    <property type="match status" value="1"/>
</dbReference>
<evidence type="ECO:0000256" key="7">
    <source>
        <dbReference type="ARBA" id="ARBA00022833"/>
    </source>
</evidence>
<feature type="compositionally biased region" description="Low complexity" evidence="9">
    <location>
        <begin position="136"/>
        <end position="159"/>
    </location>
</feature>
<name>A0AAF0ITR4_9BASI</name>
<feature type="region of interest" description="Disordered" evidence="9">
    <location>
        <begin position="1"/>
        <end position="22"/>
    </location>
</feature>
<dbReference type="GO" id="GO:0061578">
    <property type="term" value="F:K63-linked deubiquitinase activity"/>
    <property type="evidence" value="ECO:0007669"/>
    <property type="project" value="InterPro"/>
</dbReference>
<comment type="cofactor">
    <cofactor evidence="1">
        <name>Zn(2+)</name>
        <dbReference type="ChEBI" id="CHEBI:29105"/>
    </cofactor>
</comment>
<proteinExistence type="inferred from homology"/>
<keyword evidence="5" id="KW-0833">Ubl conjugation pathway</keyword>
<dbReference type="PANTHER" id="PTHR12947">
    <property type="entry name" value="AMSH-LIKE PROTEASE"/>
    <property type="match status" value="1"/>
</dbReference>
<dbReference type="GO" id="GO:0046872">
    <property type="term" value="F:metal ion binding"/>
    <property type="evidence" value="ECO:0007669"/>
    <property type="project" value="UniProtKB-KW"/>
</dbReference>
<feature type="compositionally biased region" description="Low complexity" evidence="9">
    <location>
        <begin position="239"/>
        <end position="303"/>
    </location>
</feature>
<dbReference type="GO" id="GO:0006508">
    <property type="term" value="P:proteolysis"/>
    <property type="evidence" value="ECO:0007669"/>
    <property type="project" value="UniProtKB-KW"/>
</dbReference>
<organism evidence="11 12">
    <name type="scientific">Malassezia obtusa</name>
    <dbReference type="NCBI Taxonomy" id="76774"/>
    <lineage>
        <taxon>Eukaryota</taxon>
        <taxon>Fungi</taxon>
        <taxon>Dikarya</taxon>
        <taxon>Basidiomycota</taxon>
        <taxon>Ustilaginomycotina</taxon>
        <taxon>Malasseziomycetes</taxon>
        <taxon>Malasseziales</taxon>
        <taxon>Malasseziaceae</taxon>
        <taxon>Malassezia</taxon>
    </lineage>
</organism>
<comment type="similarity">
    <text evidence="2">Belongs to the peptidase M67C family.</text>
</comment>
<evidence type="ECO:0000256" key="6">
    <source>
        <dbReference type="ARBA" id="ARBA00022801"/>
    </source>
</evidence>
<dbReference type="CDD" id="cd08066">
    <property type="entry name" value="MPN_AMSH_like"/>
    <property type="match status" value="1"/>
</dbReference>
<gene>
    <name evidence="11" type="ORF">MOBT1_002371</name>
</gene>
<evidence type="ECO:0000256" key="8">
    <source>
        <dbReference type="ARBA" id="ARBA00023049"/>
    </source>
</evidence>
<dbReference type="Pfam" id="PF01398">
    <property type="entry name" value="JAB"/>
    <property type="match status" value="1"/>
</dbReference>
<evidence type="ECO:0000256" key="3">
    <source>
        <dbReference type="ARBA" id="ARBA00022670"/>
    </source>
</evidence>
<protein>
    <submittedName>
        <fullName evidence="11">Ubiquitinyl hydrolase 1</fullName>
        <ecNumber evidence="11">3.4.19.12</ecNumber>
    </submittedName>
</protein>
<sequence length="650" mass="68931">MRLAGASHHPGTHAHTLTVPTNQVSFVAERPIRTPDTPRTPRIPASPEELDARLATLRDELRFQSATPIRHWIRTADTLKRQADQHHTAGDLESQYLWYVRRPLTQPREMRSNADTIANLVRLTRDALRDARTDALAESAPPARRASMSAARAAPTRPSLRTSDAPARPERAAEGRSPASKRVSFAAESTPPEPAPAPARGLLRLPFAAAAPSHPTLAAPADAPRRTRARPLSALFSGAAPSAAPSVPSALPSVPPSATSSQEAPRNTAAPPAGAARAPAADSAAPARAPQLSPLRLPASPLLEIPATPKPKTRRARPQSLVIAPNRLTGPEEKSLVSPIKDVAPSKPPRGDDKEPDLYEALSQHMSTHQQQQGFAPTREAAVPAPGAPGASGVRRTPSAALVRPARPPGPRDAAALERPPARWGTLFRTQRAPLPHATLPGAEEHDVLTTAASSAARAATEDGAPLRALHLPASLVPAFLACARANTLADRETCALLLGREVGGALYVTDLVVPPQSGTSDSCTATSEEATAALQVAEGLLTLGWIHTHPSQSCFLSSLDLHTQAGYQALLPEAVAVVCAPRHRPSLGVFRLTDPWGLRYLLQCRNPAPFHAHVVPGEQGALPLYTDATHGHVRLDDARGARVRVRDLR</sequence>
<keyword evidence="7" id="KW-0862">Zinc</keyword>
<dbReference type="SUPFAM" id="SSF102712">
    <property type="entry name" value="JAB1/MPN domain"/>
    <property type="match status" value="1"/>
</dbReference>
<dbReference type="Gene3D" id="3.40.140.10">
    <property type="entry name" value="Cytidine Deaminase, domain 2"/>
    <property type="match status" value="1"/>
</dbReference>
<dbReference type="GO" id="GO:0070536">
    <property type="term" value="P:protein K63-linked deubiquitination"/>
    <property type="evidence" value="ECO:0007669"/>
    <property type="project" value="InterPro"/>
</dbReference>
<evidence type="ECO:0000313" key="11">
    <source>
        <dbReference type="EMBL" id="WFD03678.1"/>
    </source>
</evidence>
<dbReference type="Gene3D" id="1.20.58.80">
    <property type="entry name" value="Phosphotransferase system, lactose/cellobiose-type IIA subunit"/>
    <property type="match status" value="1"/>
</dbReference>
<feature type="region of interest" description="Disordered" evidence="9">
    <location>
        <begin position="134"/>
        <end position="199"/>
    </location>
</feature>
<dbReference type="Proteomes" id="UP001214603">
    <property type="component" value="Chromosome 5"/>
</dbReference>
<evidence type="ECO:0000256" key="9">
    <source>
        <dbReference type="SAM" id="MobiDB-lite"/>
    </source>
</evidence>
<keyword evidence="8" id="KW-0482">Metalloprotease</keyword>
<keyword evidence="3" id="KW-0645">Protease</keyword>
<keyword evidence="6 11" id="KW-0378">Hydrolase</keyword>
<dbReference type="GO" id="GO:0140492">
    <property type="term" value="F:metal-dependent deubiquitinase activity"/>
    <property type="evidence" value="ECO:0007669"/>
    <property type="project" value="InterPro"/>
</dbReference>
<dbReference type="InterPro" id="IPR000555">
    <property type="entry name" value="JAMM/MPN+_dom"/>
</dbReference>
<dbReference type="InterPro" id="IPR037518">
    <property type="entry name" value="MPN"/>
</dbReference>
<dbReference type="GO" id="GO:0005768">
    <property type="term" value="C:endosome"/>
    <property type="evidence" value="ECO:0007669"/>
    <property type="project" value="TreeGrafter"/>
</dbReference>
<dbReference type="GO" id="GO:0016020">
    <property type="term" value="C:membrane"/>
    <property type="evidence" value="ECO:0007669"/>
    <property type="project" value="TreeGrafter"/>
</dbReference>
<dbReference type="GO" id="GO:0004843">
    <property type="term" value="F:cysteine-type deubiquitinase activity"/>
    <property type="evidence" value="ECO:0007669"/>
    <property type="project" value="UniProtKB-EC"/>
</dbReference>
<keyword evidence="12" id="KW-1185">Reference proteome</keyword>
<feature type="region of interest" description="Disordered" evidence="9">
    <location>
        <begin position="239"/>
        <end position="420"/>
    </location>
</feature>
<feature type="domain" description="MPN" evidence="10">
    <location>
        <begin position="470"/>
        <end position="597"/>
    </location>
</feature>
<evidence type="ECO:0000256" key="5">
    <source>
        <dbReference type="ARBA" id="ARBA00022786"/>
    </source>
</evidence>
<dbReference type="PANTHER" id="PTHR12947:SF13">
    <property type="entry name" value="FI19924P1"/>
    <property type="match status" value="1"/>
</dbReference>
<evidence type="ECO:0000256" key="2">
    <source>
        <dbReference type="ARBA" id="ARBA00010981"/>
    </source>
</evidence>
<evidence type="ECO:0000259" key="10">
    <source>
        <dbReference type="PROSITE" id="PS50249"/>
    </source>
</evidence>
<evidence type="ECO:0000256" key="1">
    <source>
        <dbReference type="ARBA" id="ARBA00001947"/>
    </source>
</evidence>
<dbReference type="EMBL" id="CP119938">
    <property type="protein sequence ID" value="WFD03678.1"/>
    <property type="molecule type" value="Genomic_DNA"/>
</dbReference>